<dbReference type="AlphaFoldDB" id="A0A9Q9IPP4"/>
<evidence type="ECO:0000313" key="2">
    <source>
        <dbReference type="Proteomes" id="UP001058003"/>
    </source>
</evidence>
<organism evidence="1 2">
    <name type="scientific">Dactylosporangium aurantiacum</name>
    <dbReference type="NCBI Taxonomy" id="35754"/>
    <lineage>
        <taxon>Bacteria</taxon>
        <taxon>Bacillati</taxon>
        <taxon>Actinomycetota</taxon>
        <taxon>Actinomycetes</taxon>
        <taxon>Micromonosporales</taxon>
        <taxon>Micromonosporaceae</taxon>
        <taxon>Dactylosporangium</taxon>
    </lineage>
</organism>
<keyword evidence="2" id="KW-1185">Reference proteome</keyword>
<gene>
    <name evidence="1" type="ORF">Daura_24065</name>
</gene>
<dbReference type="KEGG" id="daur:Daura_24065"/>
<name>A0A9Q9IPP4_9ACTN</name>
<evidence type="ECO:0000313" key="1">
    <source>
        <dbReference type="EMBL" id="UWZ58968.1"/>
    </source>
</evidence>
<protein>
    <submittedName>
        <fullName evidence="1">Uncharacterized protein</fullName>
    </submittedName>
</protein>
<dbReference type="RefSeq" id="WP_033361925.1">
    <property type="nucleotide sequence ID" value="NZ_CP073767.1"/>
</dbReference>
<dbReference type="Proteomes" id="UP001058003">
    <property type="component" value="Chromosome"/>
</dbReference>
<accession>A0A9Q9IPP4</accession>
<dbReference type="OrthoDB" id="3297730at2"/>
<reference evidence="1" key="1">
    <citation type="submission" date="2021-04" db="EMBL/GenBank/DDBJ databases">
        <title>Dactylosporangium aurantiacum NRRL B-8018 full assembly.</title>
        <authorList>
            <person name="Hartkoorn R.C."/>
            <person name="Beaudoing E."/>
            <person name="Hot D."/>
        </authorList>
    </citation>
    <scope>NUCLEOTIDE SEQUENCE</scope>
    <source>
        <strain evidence="1">NRRL B-8018</strain>
    </source>
</reference>
<dbReference type="EMBL" id="CP073767">
    <property type="protein sequence ID" value="UWZ58968.1"/>
    <property type="molecule type" value="Genomic_DNA"/>
</dbReference>
<proteinExistence type="predicted"/>
<sequence>MVDEAEPAAWHEEVRSLTGRARAMLAAGAGADAVAAEPLRHTDSRLQAIKAVADATGGGLAEAKLTVHRNLDPATREETEAFHQELHRAFERER</sequence>
<dbReference type="Gene3D" id="3.30.1390.10">
    <property type="match status" value="1"/>
</dbReference>
<dbReference type="InterPro" id="IPR014719">
    <property type="entry name" value="Ribosomal_bL12_C/ClpS-like"/>
</dbReference>